<gene>
    <name evidence="3" type="ORF">LX78_00044</name>
</gene>
<sequence>MKKILLVAFVLITSTNLFSQNFTYGVVLGASYIDGTVQKSSNSITESPPEKLDTHFGVFVDYQFSERFGVKLNTQYNRSYERYRFYYIPNSFSDEFSINSIQLIPHLKFDVASESGYYKGGYLLVGPRMSFVLSAKDQSGNDVTNFYKSTNFGAQFGFGVTIAKMFALEILGDYGFSDISESEPMEIRTAGAYLNLNFNLESIINK</sequence>
<feature type="chain" id="PRO_5016314910" evidence="1">
    <location>
        <begin position="20"/>
        <end position="206"/>
    </location>
</feature>
<organism evidence="3 4">
    <name type="scientific">Xanthomarina spongicola</name>
    <dbReference type="NCBI Taxonomy" id="570520"/>
    <lineage>
        <taxon>Bacteria</taxon>
        <taxon>Pseudomonadati</taxon>
        <taxon>Bacteroidota</taxon>
        <taxon>Flavobacteriia</taxon>
        <taxon>Flavobacteriales</taxon>
        <taxon>Flavobacteriaceae</taxon>
        <taxon>Xanthomarina</taxon>
    </lineage>
</organism>
<dbReference type="OrthoDB" id="947434at2"/>
<name>A0A316DQU7_9FLAO</name>
<evidence type="ECO:0000313" key="4">
    <source>
        <dbReference type="Proteomes" id="UP000245430"/>
    </source>
</evidence>
<dbReference type="Proteomes" id="UP000245430">
    <property type="component" value="Unassembled WGS sequence"/>
</dbReference>
<evidence type="ECO:0000259" key="2">
    <source>
        <dbReference type="Pfam" id="PF13568"/>
    </source>
</evidence>
<dbReference type="RefSeq" id="WP_109680638.1">
    <property type="nucleotide sequence ID" value="NZ_QGGP01000001.1"/>
</dbReference>
<keyword evidence="4" id="KW-1185">Reference proteome</keyword>
<dbReference type="InterPro" id="IPR025665">
    <property type="entry name" value="Beta-barrel_OMP_2"/>
</dbReference>
<dbReference type="SUPFAM" id="SSF56925">
    <property type="entry name" value="OMPA-like"/>
    <property type="match status" value="1"/>
</dbReference>
<feature type="domain" description="Outer membrane protein beta-barrel" evidence="2">
    <location>
        <begin position="18"/>
        <end position="180"/>
    </location>
</feature>
<dbReference type="AlphaFoldDB" id="A0A316DQU7"/>
<protein>
    <submittedName>
        <fullName evidence="3">Outer membrane protein with beta-barrel domain</fullName>
    </submittedName>
</protein>
<dbReference type="Pfam" id="PF13568">
    <property type="entry name" value="OMP_b-brl_2"/>
    <property type="match status" value="1"/>
</dbReference>
<dbReference type="InterPro" id="IPR011250">
    <property type="entry name" value="OMP/PagP_B-barrel"/>
</dbReference>
<keyword evidence="1" id="KW-0732">Signal</keyword>
<accession>A0A316DQU7</accession>
<dbReference type="EMBL" id="QGGP01000001">
    <property type="protein sequence ID" value="PWK20345.1"/>
    <property type="molecule type" value="Genomic_DNA"/>
</dbReference>
<reference evidence="3 4" key="1">
    <citation type="submission" date="2018-05" db="EMBL/GenBank/DDBJ databases">
        <title>Genomic Encyclopedia of Archaeal and Bacterial Type Strains, Phase II (KMG-II): from individual species to whole genera.</title>
        <authorList>
            <person name="Goeker M."/>
        </authorList>
    </citation>
    <scope>NUCLEOTIDE SEQUENCE [LARGE SCALE GENOMIC DNA]</scope>
    <source>
        <strain evidence="3 4">DSM 22637</strain>
    </source>
</reference>
<comment type="caution">
    <text evidence="3">The sequence shown here is derived from an EMBL/GenBank/DDBJ whole genome shotgun (WGS) entry which is preliminary data.</text>
</comment>
<feature type="signal peptide" evidence="1">
    <location>
        <begin position="1"/>
        <end position="19"/>
    </location>
</feature>
<evidence type="ECO:0000256" key="1">
    <source>
        <dbReference type="SAM" id="SignalP"/>
    </source>
</evidence>
<proteinExistence type="predicted"/>
<evidence type="ECO:0000313" key="3">
    <source>
        <dbReference type="EMBL" id="PWK20345.1"/>
    </source>
</evidence>